<evidence type="ECO:0000256" key="9">
    <source>
        <dbReference type="PROSITE-ProRule" id="PRU00284"/>
    </source>
</evidence>
<dbReference type="STRING" id="1215104.GCA_000730585_02443"/>
<evidence type="ECO:0000256" key="6">
    <source>
        <dbReference type="ARBA" id="ARBA00023136"/>
    </source>
</evidence>
<dbReference type="GO" id="GO:0005886">
    <property type="term" value="C:plasma membrane"/>
    <property type="evidence" value="ECO:0007669"/>
    <property type="project" value="UniProtKB-SubCell"/>
</dbReference>
<keyword evidence="7 9" id="KW-0807">Transducer</keyword>
<feature type="compositionally biased region" description="Low complexity" evidence="11">
    <location>
        <begin position="314"/>
        <end position="329"/>
    </location>
</feature>
<evidence type="ECO:0000256" key="12">
    <source>
        <dbReference type="SAM" id="Phobius"/>
    </source>
</evidence>
<dbReference type="Gene3D" id="1.10.287.950">
    <property type="entry name" value="Methyl-accepting chemotaxis protein"/>
    <property type="match status" value="1"/>
</dbReference>
<evidence type="ECO:0000256" key="8">
    <source>
        <dbReference type="ARBA" id="ARBA00029447"/>
    </source>
</evidence>
<keyword evidence="3" id="KW-0488">Methylation</keyword>
<evidence type="ECO:0000313" key="15">
    <source>
        <dbReference type="EMBL" id="SNS39101.1"/>
    </source>
</evidence>
<dbReference type="RefSeq" id="WP_042125688.1">
    <property type="nucleotide sequence ID" value="NZ_FZOL01000007.1"/>
</dbReference>
<dbReference type="InterPro" id="IPR004090">
    <property type="entry name" value="Chemotax_Me-accpt_rcpt"/>
</dbReference>
<dbReference type="PANTHER" id="PTHR32089">
    <property type="entry name" value="METHYL-ACCEPTING CHEMOTAXIS PROTEIN MCPB"/>
    <property type="match status" value="1"/>
</dbReference>
<reference evidence="16" key="1">
    <citation type="submission" date="2017-06" db="EMBL/GenBank/DDBJ databases">
        <authorList>
            <person name="Varghese N."/>
            <person name="Submissions S."/>
        </authorList>
    </citation>
    <scope>NUCLEOTIDE SEQUENCE [LARGE SCALE GENOMIC DNA]</scope>
    <source>
        <strain evidence="16">DSM 22348</strain>
    </source>
</reference>
<dbReference type="FunFam" id="1.10.287.950:FF:000001">
    <property type="entry name" value="Methyl-accepting chemotaxis sensory transducer"/>
    <property type="match status" value="1"/>
</dbReference>
<dbReference type="CDD" id="cd06225">
    <property type="entry name" value="HAMP"/>
    <property type="match status" value="1"/>
</dbReference>
<dbReference type="PANTHER" id="PTHR32089:SF119">
    <property type="entry name" value="METHYL-ACCEPTING CHEMOTAXIS PROTEIN CTPL"/>
    <property type="match status" value="1"/>
</dbReference>
<keyword evidence="2" id="KW-1003">Cell membrane</keyword>
<evidence type="ECO:0000256" key="7">
    <source>
        <dbReference type="ARBA" id="ARBA00023224"/>
    </source>
</evidence>
<evidence type="ECO:0000256" key="4">
    <source>
        <dbReference type="ARBA" id="ARBA00022692"/>
    </source>
</evidence>
<evidence type="ECO:0000256" key="5">
    <source>
        <dbReference type="ARBA" id="ARBA00022989"/>
    </source>
</evidence>
<dbReference type="PROSITE" id="PS50111">
    <property type="entry name" value="CHEMOTAXIS_TRANSDUC_2"/>
    <property type="match status" value="1"/>
</dbReference>
<dbReference type="GO" id="GO:0006935">
    <property type="term" value="P:chemotaxis"/>
    <property type="evidence" value="ECO:0007669"/>
    <property type="project" value="InterPro"/>
</dbReference>
<dbReference type="EMBL" id="FZOL01000007">
    <property type="protein sequence ID" value="SNS39101.1"/>
    <property type="molecule type" value="Genomic_DNA"/>
</dbReference>
<feature type="region of interest" description="Disordered" evidence="11">
    <location>
        <begin position="278"/>
        <end position="335"/>
    </location>
</feature>
<evidence type="ECO:0000256" key="10">
    <source>
        <dbReference type="SAM" id="Coils"/>
    </source>
</evidence>
<protein>
    <submittedName>
        <fullName evidence="15">Methyl-accepting chemotaxis sensory transducer</fullName>
    </submittedName>
</protein>
<comment type="subcellular location">
    <subcellularLocation>
        <location evidence="1">Cell membrane</location>
        <topology evidence="1">Multi-pass membrane protein</topology>
    </subcellularLocation>
</comment>
<dbReference type="Pfam" id="PF00672">
    <property type="entry name" value="HAMP"/>
    <property type="match status" value="1"/>
</dbReference>
<dbReference type="InterPro" id="IPR004089">
    <property type="entry name" value="MCPsignal_dom"/>
</dbReference>
<keyword evidence="4 12" id="KW-0812">Transmembrane</keyword>
<dbReference type="Proteomes" id="UP000198407">
    <property type="component" value="Unassembled WGS sequence"/>
</dbReference>
<dbReference type="OrthoDB" id="49457at2"/>
<keyword evidence="10" id="KW-0175">Coiled coil</keyword>
<name>A0A239E3Y6_9PSED</name>
<dbReference type="GO" id="GO:0004888">
    <property type="term" value="F:transmembrane signaling receptor activity"/>
    <property type="evidence" value="ECO:0007669"/>
    <property type="project" value="InterPro"/>
</dbReference>
<evidence type="ECO:0000256" key="3">
    <source>
        <dbReference type="ARBA" id="ARBA00022481"/>
    </source>
</evidence>
<dbReference type="PRINTS" id="PR00260">
    <property type="entry name" value="CHEMTRNSDUCR"/>
</dbReference>
<dbReference type="InterPro" id="IPR003660">
    <property type="entry name" value="HAMP_dom"/>
</dbReference>
<feature type="coiled-coil region" evidence="10">
    <location>
        <begin position="73"/>
        <end position="100"/>
    </location>
</feature>
<organism evidence="15 16">
    <name type="scientific">Pseudomonas japonica</name>
    <dbReference type="NCBI Taxonomy" id="256466"/>
    <lineage>
        <taxon>Bacteria</taxon>
        <taxon>Pseudomonadati</taxon>
        <taxon>Pseudomonadota</taxon>
        <taxon>Gammaproteobacteria</taxon>
        <taxon>Pseudomonadales</taxon>
        <taxon>Pseudomonadaceae</taxon>
        <taxon>Pseudomonas</taxon>
    </lineage>
</organism>
<evidence type="ECO:0000259" key="14">
    <source>
        <dbReference type="PROSITE" id="PS50885"/>
    </source>
</evidence>
<accession>A0A239E3Y6</accession>
<dbReference type="Pfam" id="PF00015">
    <property type="entry name" value="MCPsignal"/>
    <property type="match status" value="1"/>
</dbReference>
<dbReference type="PROSITE" id="PS50885">
    <property type="entry name" value="HAMP"/>
    <property type="match status" value="1"/>
</dbReference>
<feature type="domain" description="Methyl-accepting transducer" evidence="13">
    <location>
        <begin position="267"/>
        <end position="503"/>
    </location>
</feature>
<dbReference type="SMART" id="SM00304">
    <property type="entry name" value="HAMP"/>
    <property type="match status" value="1"/>
</dbReference>
<keyword evidence="6 12" id="KW-0472">Membrane</keyword>
<evidence type="ECO:0000256" key="11">
    <source>
        <dbReference type="SAM" id="MobiDB-lite"/>
    </source>
</evidence>
<dbReference type="SUPFAM" id="SSF58104">
    <property type="entry name" value="Methyl-accepting chemotaxis protein (MCP) signaling domain"/>
    <property type="match status" value="1"/>
</dbReference>
<proteinExistence type="inferred from homology"/>
<dbReference type="AlphaFoldDB" id="A0A239E3Y6"/>
<feature type="transmembrane region" description="Helical" evidence="12">
    <location>
        <begin position="187"/>
        <end position="207"/>
    </location>
</feature>
<keyword evidence="16" id="KW-1185">Reference proteome</keyword>
<dbReference type="SMART" id="SM00283">
    <property type="entry name" value="MA"/>
    <property type="match status" value="1"/>
</dbReference>
<evidence type="ECO:0000256" key="1">
    <source>
        <dbReference type="ARBA" id="ARBA00004651"/>
    </source>
</evidence>
<sequence length="539" mass="58169">MPKAMSLTLKLSLPPAVALTGLLLFVGYTALQLDNNDSRLVALETHSYPTLETADRAIFQFSRIPGLLNGAVAAGERDTLEEARKTLADVNARLNELTSLSDGQTNSDEALNAWSVAIRNYADNAVTTSEQLLGGAAFEDLRPNLDRMATDLKRAQTAGDRFRQQVYGDFQASLTQVRTDNATTTHVGYLLSLALLLLVSLGSVLVIRQVMNNIRGVIASLRAIATGDGDLTRHVSVDSQDEIGEMIGLFNGLLDRLQGTIRKIIETASPLEQMSRELHRLTQGAEQSTRSQQERTESISRDIGTMTGSIQEVAQRSRQASEEASAATRQADEARQNIDSLSSSIGDLGNNVLGSVQAMQKLEEETQQVGTVLTVIRSIAEQTNLLALNAAIEAARAGEQGRGFAVVADEVRNLAQKTAASTAEIQSIIQRLQSSAHNVSNAMAVNGAKARASIERSDQATLTLEAITRAVRQIDELNAGIARFTHEQIGLSRSIQQDTEVLQQDTEATTRGADATARLGEQLVDTGEHLRSATAQFRI</sequence>
<feature type="domain" description="HAMP" evidence="14">
    <location>
        <begin position="208"/>
        <end position="262"/>
    </location>
</feature>
<evidence type="ECO:0000313" key="16">
    <source>
        <dbReference type="Proteomes" id="UP000198407"/>
    </source>
</evidence>
<gene>
    <name evidence="15" type="ORF">SAMN05444352_10776</name>
</gene>
<comment type="similarity">
    <text evidence="8">Belongs to the methyl-accepting chemotaxis (MCP) protein family.</text>
</comment>
<evidence type="ECO:0000256" key="2">
    <source>
        <dbReference type="ARBA" id="ARBA00022475"/>
    </source>
</evidence>
<keyword evidence="5 12" id="KW-1133">Transmembrane helix</keyword>
<evidence type="ECO:0000259" key="13">
    <source>
        <dbReference type="PROSITE" id="PS50111"/>
    </source>
</evidence>
<dbReference type="GO" id="GO:0007165">
    <property type="term" value="P:signal transduction"/>
    <property type="evidence" value="ECO:0007669"/>
    <property type="project" value="UniProtKB-KW"/>
</dbReference>